<dbReference type="Proteomes" id="UP000000657">
    <property type="component" value="Chromosome"/>
</dbReference>
<dbReference type="HOGENOM" id="CLU_2769839_0_0_11"/>
<sequence length="69" mass="7444">MRPERPSSGTATDDPRGHVAQAITLSSYLMTYSNDSVSRGPTPRTARPPRRPDSSRQARDPAPPSSPVV</sequence>
<accession>Q0RG02</accession>
<dbReference type="AlphaFoldDB" id="Q0RG02"/>
<name>Q0RG02_FRAAA</name>
<evidence type="ECO:0000313" key="2">
    <source>
        <dbReference type="EMBL" id="CAJ63587.1"/>
    </source>
</evidence>
<feature type="region of interest" description="Disordered" evidence="1">
    <location>
        <begin position="33"/>
        <end position="69"/>
    </location>
</feature>
<dbReference type="KEGG" id="fal:FRAAL4946"/>
<gene>
    <name evidence="2" type="ordered locus">FRAAL4946</name>
</gene>
<organism evidence="2 3">
    <name type="scientific">Frankia alni (strain DSM 45986 / CECT 9034 / ACN14a)</name>
    <dbReference type="NCBI Taxonomy" id="326424"/>
    <lineage>
        <taxon>Bacteria</taxon>
        <taxon>Bacillati</taxon>
        <taxon>Actinomycetota</taxon>
        <taxon>Actinomycetes</taxon>
        <taxon>Frankiales</taxon>
        <taxon>Frankiaceae</taxon>
        <taxon>Frankia</taxon>
    </lineage>
</organism>
<protein>
    <submittedName>
        <fullName evidence="2">Uncharacterized protein</fullName>
    </submittedName>
</protein>
<proteinExistence type="predicted"/>
<evidence type="ECO:0000256" key="1">
    <source>
        <dbReference type="SAM" id="MobiDB-lite"/>
    </source>
</evidence>
<dbReference type="STRING" id="326424.FRAAL4946"/>
<dbReference type="EMBL" id="CT573213">
    <property type="protein sequence ID" value="CAJ63587.1"/>
    <property type="molecule type" value="Genomic_DNA"/>
</dbReference>
<evidence type="ECO:0000313" key="3">
    <source>
        <dbReference type="Proteomes" id="UP000000657"/>
    </source>
</evidence>
<keyword evidence="3" id="KW-1185">Reference proteome</keyword>
<feature type="compositionally biased region" description="Basic and acidic residues" evidence="1">
    <location>
        <begin position="50"/>
        <end position="59"/>
    </location>
</feature>
<reference evidence="2 3" key="1">
    <citation type="journal article" date="2007" name="Genome Res.">
        <title>Genome characteristics of facultatively symbiotic Frankia sp. strains reflect host range and host plant biogeography.</title>
        <authorList>
            <person name="Normand P."/>
            <person name="Lapierre P."/>
            <person name="Tisa L.S."/>
            <person name="Gogarten J.P."/>
            <person name="Alloisio N."/>
            <person name="Bagnarol E."/>
            <person name="Bassi C.A."/>
            <person name="Berry A.M."/>
            <person name="Bickhart D.M."/>
            <person name="Choisne N."/>
            <person name="Couloux A."/>
            <person name="Cournoyer B."/>
            <person name="Cruveiller S."/>
            <person name="Daubin V."/>
            <person name="Demange N."/>
            <person name="Francino M.P."/>
            <person name="Goltsman E."/>
            <person name="Huang Y."/>
            <person name="Kopp O.R."/>
            <person name="Labarre L."/>
            <person name="Lapidus A."/>
            <person name="Lavire C."/>
            <person name="Marechal J."/>
            <person name="Martinez M."/>
            <person name="Mastronunzio J.E."/>
            <person name="Mullin B.C."/>
            <person name="Niemann J."/>
            <person name="Pujic P."/>
            <person name="Rawnsley T."/>
            <person name="Rouy Z."/>
            <person name="Schenowitz C."/>
            <person name="Sellstedt A."/>
            <person name="Tavares F."/>
            <person name="Tomkins J.P."/>
            <person name="Vallenet D."/>
            <person name="Valverde C."/>
            <person name="Wall L.G."/>
            <person name="Wang Y."/>
            <person name="Medigue C."/>
            <person name="Benson D.R."/>
        </authorList>
    </citation>
    <scope>NUCLEOTIDE SEQUENCE [LARGE SCALE GENOMIC DNA]</scope>
    <source>
        <strain evidence="3">DSM 45986 / CECT 9034 / ACN14a</strain>
    </source>
</reference>